<organism evidence="2 3">
    <name type="scientific">Paramecium tetraurelia</name>
    <dbReference type="NCBI Taxonomy" id="5888"/>
    <lineage>
        <taxon>Eukaryota</taxon>
        <taxon>Sar</taxon>
        <taxon>Alveolata</taxon>
        <taxon>Ciliophora</taxon>
        <taxon>Intramacronucleata</taxon>
        <taxon>Oligohymenophorea</taxon>
        <taxon>Peniculida</taxon>
        <taxon>Parameciidae</taxon>
        <taxon>Paramecium</taxon>
    </lineage>
</organism>
<dbReference type="InParanoid" id="A0DH91"/>
<keyword evidence="3" id="KW-1185">Reference proteome</keyword>
<dbReference type="Proteomes" id="UP000000600">
    <property type="component" value="Unassembled WGS sequence"/>
</dbReference>
<evidence type="ECO:0000256" key="1">
    <source>
        <dbReference type="SAM" id="MobiDB-lite"/>
    </source>
</evidence>
<proteinExistence type="predicted"/>
<evidence type="ECO:0000313" key="3">
    <source>
        <dbReference type="Proteomes" id="UP000000600"/>
    </source>
</evidence>
<feature type="region of interest" description="Disordered" evidence="1">
    <location>
        <begin position="196"/>
        <end position="225"/>
    </location>
</feature>
<dbReference type="AlphaFoldDB" id="A0DH91"/>
<dbReference type="RefSeq" id="XP_001449805.1">
    <property type="nucleotide sequence ID" value="XM_001449768.1"/>
</dbReference>
<protein>
    <recommendedName>
        <fullName evidence="4">EF-hand domain-containing protein</fullName>
    </recommendedName>
</protein>
<name>A0DH91_PARTE</name>
<accession>A0DH91</accession>
<dbReference type="OMA" id="ESQMKHP"/>
<dbReference type="HOGENOM" id="CLU_766088_0_0_1"/>
<evidence type="ECO:0008006" key="4">
    <source>
        <dbReference type="Google" id="ProtNLM"/>
    </source>
</evidence>
<feature type="compositionally biased region" description="Low complexity" evidence="1">
    <location>
        <begin position="208"/>
        <end position="218"/>
    </location>
</feature>
<sequence length="362" mass="43112">MSDIYSNINSQLHSNQNLSLYARHQKEARIEHSKLTPEEQKEKLLQVFNNRPPVFSDEAKVPPKQITATQGSQRQKLQMGIINPIHQFEDPRVIKNEAKQKEQEWYAQRMKQKQRPKPEDPLVEPQADLVLQANKIDLKPPPMLEKEKPLMQEHLANPYIYIKKIFKKNSVESQMKHPDIWDKSTHVESLRINKVMKQEGKKRPQSAKVIQQQQVPPQDKQKEKLNKKEREDFYLKNLKMKEFLFKFFKTINHLLKARKYNKIIYKGDQQNYDLSTLFNLWAEHKKFNFKSNPEKYITKEQFVDFLLLIGLDPDRSHEAERFFDYCHDDVVKAPGIAQQEQSTQAQQDSKWFRLFKGLKNKF</sequence>
<reference evidence="2 3" key="1">
    <citation type="journal article" date="2006" name="Nature">
        <title>Global trends of whole-genome duplications revealed by the ciliate Paramecium tetraurelia.</title>
        <authorList>
            <consortium name="Genoscope"/>
            <person name="Aury J.-M."/>
            <person name="Jaillon O."/>
            <person name="Duret L."/>
            <person name="Noel B."/>
            <person name="Jubin C."/>
            <person name="Porcel B.M."/>
            <person name="Segurens B."/>
            <person name="Daubin V."/>
            <person name="Anthouard V."/>
            <person name="Aiach N."/>
            <person name="Arnaiz O."/>
            <person name="Billaut A."/>
            <person name="Beisson J."/>
            <person name="Blanc I."/>
            <person name="Bouhouche K."/>
            <person name="Camara F."/>
            <person name="Duharcourt S."/>
            <person name="Guigo R."/>
            <person name="Gogendeau D."/>
            <person name="Katinka M."/>
            <person name="Keller A.-M."/>
            <person name="Kissmehl R."/>
            <person name="Klotz C."/>
            <person name="Koll F."/>
            <person name="Le Moue A."/>
            <person name="Lepere C."/>
            <person name="Malinsky S."/>
            <person name="Nowacki M."/>
            <person name="Nowak J.K."/>
            <person name="Plattner H."/>
            <person name="Poulain J."/>
            <person name="Ruiz F."/>
            <person name="Serrano V."/>
            <person name="Zagulski M."/>
            <person name="Dessen P."/>
            <person name="Betermier M."/>
            <person name="Weissenbach J."/>
            <person name="Scarpelli C."/>
            <person name="Schachter V."/>
            <person name="Sperling L."/>
            <person name="Meyer E."/>
            <person name="Cohen J."/>
            <person name="Wincker P."/>
        </authorList>
    </citation>
    <scope>NUCLEOTIDE SEQUENCE [LARGE SCALE GENOMIC DNA]</scope>
    <source>
        <strain evidence="2 3">Stock d4-2</strain>
    </source>
</reference>
<dbReference type="EMBL" id="CT868430">
    <property type="protein sequence ID" value="CAK82408.1"/>
    <property type="molecule type" value="Genomic_DNA"/>
</dbReference>
<gene>
    <name evidence="2" type="ORF">GSPATT00016794001</name>
</gene>
<dbReference type="OrthoDB" id="301769at2759"/>
<dbReference type="KEGG" id="ptm:GSPATT00016794001"/>
<evidence type="ECO:0000313" key="2">
    <source>
        <dbReference type="EMBL" id="CAK82408.1"/>
    </source>
</evidence>
<dbReference type="GeneID" id="5035590"/>